<reference evidence="1 2" key="1">
    <citation type="submission" date="2015-06" db="EMBL/GenBank/DDBJ databases">
        <title>Comparative genome analysis of nirS-carrying Bradyrhizobium sp. strains.</title>
        <authorList>
            <person name="Ishii S."/>
            <person name="Jang J."/>
            <person name="Nishizawa T."/>
            <person name="Senoo K."/>
        </authorList>
    </citation>
    <scope>NUCLEOTIDE SEQUENCE [LARGE SCALE GENOMIC DNA]</scope>
    <source>
        <strain evidence="1 2">TSA1</strain>
    </source>
</reference>
<evidence type="ECO:0000313" key="2">
    <source>
        <dbReference type="Proteomes" id="UP000228930"/>
    </source>
</evidence>
<name>A0A2M6UBZ7_9BRAD</name>
<proteinExistence type="predicted"/>
<evidence type="ECO:0008006" key="3">
    <source>
        <dbReference type="Google" id="ProtNLM"/>
    </source>
</evidence>
<protein>
    <recommendedName>
        <fullName evidence="3">DUF1152 domain-containing protein</fullName>
    </recommendedName>
</protein>
<evidence type="ECO:0000313" key="1">
    <source>
        <dbReference type="EMBL" id="PIT02144.1"/>
    </source>
</evidence>
<sequence length="311" mass="34151">MIPFLERLEHSSKVLVAGCGGGFDVFAGVPLAQHLTARGKEVVFASFSFTNLWLCGGERVGETIWRVDQRAAEIPCFPEKWLAEWLGRREQLVPIYAFAKSGVRPLAAAYRQIIDSHEIDAVILVDGGTDSLVFGDEPGVGSVVEDAVSLVAADQAAGEKVLLAAIGFGVDHYHGVSHHAFLENTAQLIRDGGFLGMFSLPQGSREAEAFLDLVDYANQRQPQHPSIVCNSIASALRGEFGNYHATNRTSGNELFINPLMSQYWTFRSSAVVRRVAYAGQLAETERAEDARRIIDLHREMTALRPFRPIPL</sequence>
<keyword evidence="2" id="KW-1185">Reference proteome</keyword>
<dbReference type="AlphaFoldDB" id="A0A2M6UBZ7"/>
<organism evidence="1 2">
    <name type="scientific">Bradyrhizobium nitroreducens</name>
    <dbReference type="NCBI Taxonomy" id="709803"/>
    <lineage>
        <taxon>Bacteria</taxon>
        <taxon>Pseudomonadati</taxon>
        <taxon>Pseudomonadota</taxon>
        <taxon>Alphaproteobacteria</taxon>
        <taxon>Hyphomicrobiales</taxon>
        <taxon>Nitrobacteraceae</taxon>
        <taxon>Bradyrhizobium</taxon>
    </lineage>
</organism>
<gene>
    <name evidence="1" type="ORF">TSA1_16280</name>
</gene>
<dbReference type="EMBL" id="LFJC01000003">
    <property type="protein sequence ID" value="PIT02144.1"/>
    <property type="molecule type" value="Genomic_DNA"/>
</dbReference>
<dbReference type="Pfam" id="PF06626">
    <property type="entry name" value="DUF1152"/>
    <property type="match status" value="1"/>
</dbReference>
<dbReference type="Proteomes" id="UP000228930">
    <property type="component" value="Unassembled WGS sequence"/>
</dbReference>
<comment type="caution">
    <text evidence="1">The sequence shown here is derived from an EMBL/GenBank/DDBJ whole genome shotgun (WGS) entry which is preliminary data.</text>
</comment>
<dbReference type="RefSeq" id="WP_100177337.1">
    <property type="nucleotide sequence ID" value="NZ_LFJC01000003.1"/>
</dbReference>
<accession>A0A2M6UBZ7</accession>
<dbReference type="InterPro" id="IPR010581">
    <property type="entry name" value="DUF1152"/>
</dbReference>